<dbReference type="GO" id="GO:0051287">
    <property type="term" value="F:NAD binding"/>
    <property type="evidence" value="ECO:0007669"/>
    <property type="project" value="InterPro"/>
</dbReference>
<dbReference type="AlphaFoldDB" id="A0A5E4RFB4"/>
<keyword evidence="1" id="KW-0560">Oxidoreductase</keyword>
<gene>
    <name evidence="4" type="ORF">PCO31111_00115</name>
</gene>
<dbReference type="InterPro" id="IPR036291">
    <property type="entry name" value="NAD(P)-bd_dom_sf"/>
</dbReference>
<protein>
    <submittedName>
        <fullName evidence="4">Gyoxylate/hydroxypyruvate reductase A</fullName>
    </submittedName>
</protein>
<evidence type="ECO:0000313" key="4">
    <source>
        <dbReference type="EMBL" id="VVD61212.1"/>
    </source>
</evidence>
<evidence type="ECO:0000313" key="5">
    <source>
        <dbReference type="Proteomes" id="UP000383971"/>
    </source>
</evidence>
<keyword evidence="2" id="KW-0520">NAD</keyword>
<dbReference type="EMBL" id="CABPSE010000001">
    <property type="protein sequence ID" value="VVD61212.1"/>
    <property type="molecule type" value="Genomic_DNA"/>
</dbReference>
<dbReference type="PANTHER" id="PTHR43333">
    <property type="entry name" value="2-HACID_DH_C DOMAIN-CONTAINING PROTEIN"/>
    <property type="match status" value="1"/>
</dbReference>
<proteinExistence type="predicted"/>
<reference evidence="4 5" key="1">
    <citation type="submission" date="2019-08" db="EMBL/GenBank/DDBJ databases">
        <authorList>
            <person name="Peeters C."/>
        </authorList>
    </citation>
    <scope>NUCLEOTIDE SEQUENCE [LARGE SCALE GENOMIC DNA]</scope>
    <source>
        <strain evidence="4 5">LMG 31111</strain>
    </source>
</reference>
<evidence type="ECO:0000256" key="2">
    <source>
        <dbReference type="ARBA" id="ARBA00023027"/>
    </source>
</evidence>
<dbReference type="CDD" id="cd12164">
    <property type="entry name" value="GDH_like_2"/>
    <property type="match status" value="1"/>
</dbReference>
<organism evidence="4 5">
    <name type="scientific">Pandoraea communis</name>
    <dbReference type="NCBI Taxonomy" id="2508297"/>
    <lineage>
        <taxon>Bacteria</taxon>
        <taxon>Pseudomonadati</taxon>
        <taxon>Pseudomonadota</taxon>
        <taxon>Betaproteobacteria</taxon>
        <taxon>Burkholderiales</taxon>
        <taxon>Burkholderiaceae</taxon>
        <taxon>Pandoraea</taxon>
    </lineage>
</organism>
<sequence>MSFLYKADPARGAVWARLFAERAPEAGFRMWPDVGDARDVRYLAAWKPPEDLHLLLPNVEVVFSTGAGIDQFDLSLIPAHVPVVRMVEPGIIEGMVEYVTQAVLTLHRDIFAYARQQAAREWTELTVVPAGERRVGVLGLGMLGQAVLGELRRFGFDCAGWSRTPREVEGVNCYAGYASLNAFLARTDYLICLLPLTATTRGILDKRLLSGLPRGASLINVGRGGHLNQYDLLALLDSGHLANAILDVTDPEPLPASHPLWAHPNVRITPHIASATRPETAVEVVLDNLRRHRDGLPMIGQIDRSQGY</sequence>
<dbReference type="Gene3D" id="3.40.50.720">
    <property type="entry name" value="NAD(P)-binding Rossmann-like Domain"/>
    <property type="match status" value="2"/>
</dbReference>
<dbReference type="Proteomes" id="UP000383971">
    <property type="component" value="Unassembled WGS sequence"/>
</dbReference>
<name>A0A5E4RFB4_9BURK</name>
<dbReference type="SUPFAM" id="SSF52283">
    <property type="entry name" value="Formate/glycerate dehydrogenase catalytic domain-like"/>
    <property type="match status" value="1"/>
</dbReference>
<dbReference type="InterPro" id="IPR006140">
    <property type="entry name" value="D-isomer_DH_NAD-bd"/>
</dbReference>
<feature type="domain" description="D-isomer specific 2-hydroxyacid dehydrogenase NAD-binding" evidence="3">
    <location>
        <begin position="102"/>
        <end position="273"/>
    </location>
</feature>
<evidence type="ECO:0000259" key="3">
    <source>
        <dbReference type="Pfam" id="PF02826"/>
    </source>
</evidence>
<evidence type="ECO:0000256" key="1">
    <source>
        <dbReference type="ARBA" id="ARBA00023002"/>
    </source>
</evidence>
<dbReference type="GO" id="GO:0016491">
    <property type="term" value="F:oxidoreductase activity"/>
    <property type="evidence" value="ECO:0007669"/>
    <property type="project" value="UniProtKB-KW"/>
</dbReference>
<accession>A0A5E4RFB4</accession>
<keyword evidence="4" id="KW-0670">Pyruvate</keyword>
<dbReference type="RefSeq" id="WP_150583215.1">
    <property type="nucleotide sequence ID" value="NZ_CABPSE010000001.1"/>
</dbReference>
<dbReference type="SUPFAM" id="SSF51735">
    <property type="entry name" value="NAD(P)-binding Rossmann-fold domains"/>
    <property type="match status" value="1"/>
</dbReference>
<dbReference type="PANTHER" id="PTHR43333:SF1">
    <property type="entry name" value="D-ISOMER SPECIFIC 2-HYDROXYACID DEHYDROGENASE NAD-BINDING DOMAIN-CONTAINING PROTEIN"/>
    <property type="match status" value="1"/>
</dbReference>
<dbReference type="Pfam" id="PF02826">
    <property type="entry name" value="2-Hacid_dh_C"/>
    <property type="match status" value="1"/>
</dbReference>
<keyword evidence="5" id="KW-1185">Reference proteome</keyword>